<protein>
    <submittedName>
        <fullName evidence="2">Uncharacterized protein</fullName>
    </submittedName>
</protein>
<reference evidence="2 3" key="1">
    <citation type="journal article" date="2017" name="Genome Announc.">
        <title>Genome sequence of the saprophytic ascomycete Epicoccum nigrum ICMP 19927 strain isolated from New Zealand.</title>
        <authorList>
            <person name="Fokin M."/>
            <person name="Fleetwood D."/>
            <person name="Weir B.S."/>
            <person name="Villas-Boas S.G."/>
        </authorList>
    </citation>
    <scope>NUCLEOTIDE SEQUENCE [LARGE SCALE GENOMIC DNA]</scope>
    <source>
        <strain evidence="2 3">ICMP 19927</strain>
    </source>
</reference>
<dbReference type="InParanoid" id="A0A1Y2MCS5"/>
<evidence type="ECO:0000313" key="3">
    <source>
        <dbReference type="Proteomes" id="UP000193240"/>
    </source>
</evidence>
<evidence type="ECO:0000256" key="1">
    <source>
        <dbReference type="SAM" id="MobiDB-lite"/>
    </source>
</evidence>
<sequence>MRLGTTLFMAFFGAGRPRRRERNFSCCYHSAQVLICDGCGAGCGTGYGGFNRGHEEFDQVCLTRHRNRQSSGENLLNYGDYREPVSMQPNDAECNSHEPPV</sequence>
<dbReference type="AlphaFoldDB" id="A0A1Y2MCS5"/>
<keyword evidence="3" id="KW-1185">Reference proteome</keyword>
<feature type="region of interest" description="Disordered" evidence="1">
    <location>
        <begin position="68"/>
        <end position="101"/>
    </location>
</feature>
<name>A0A1Y2MCS5_EPING</name>
<dbReference type="Proteomes" id="UP000193240">
    <property type="component" value="Unassembled WGS sequence"/>
</dbReference>
<gene>
    <name evidence="2" type="ORF">B5807_01601</name>
</gene>
<organism evidence="2 3">
    <name type="scientific">Epicoccum nigrum</name>
    <name type="common">Soil fungus</name>
    <name type="synonym">Epicoccum purpurascens</name>
    <dbReference type="NCBI Taxonomy" id="105696"/>
    <lineage>
        <taxon>Eukaryota</taxon>
        <taxon>Fungi</taxon>
        <taxon>Dikarya</taxon>
        <taxon>Ascomycota</taxon>
        <taxon>Pezizomycotina</taxon>
        <taxon>Dothideomycetes</taxon>
        <taxon>Pleosporomycetidae</taxon>
        <taxon>Pleosporales</taxon>
        <taxon>Pleosporineae</taxon>
        <taxon>Didymellaceae</taxon>
        <taxon>Epicoccum</taxon>
    </lineage>
</organism>
<proteinExistence type="predicted"/>
<dbReference type="EMBL" id="KZ107838">
    <property type="protein sequence ID" value="OSS53935.1"/>
    <property type="molecule type" value="Genomic_DNA"/>
</dbReference>
<evidence type="ECO:0000313" key="2">
    <source>
        <dbReference type="EMBL" id="OSS53935.1"/>
    </source>
</evidence>
<accession>A0A1Y2MCS5</accession>